<dbReference type="InterPro" id="IPR013103">
    <property type="entry name" value="RVT_2"/>
</dbReference>
<dbReference type="EMBL" id="LSRX01001108">
    <property type="protein sequence ID" value="OLP83551.1"/>
    <property type="molecule type" value="Genomic_DNA"/>
</dbReference>
<dbReference type="Pfam" id="PF07727">
    <property type="entry name" value="RVT_2"/>
    <property type="match status" value="1"/>
</dbReference>
<dbReference type="OrthoDB" id="414667at2759"/>
<feature type="region of interest" description="Disordered" evidence="2">
    <location>
        <begin position="348"/>
        <end position="379"/>
    </location>
</feature>
<feature type="domain" description="C3H1-type" evidence="4">
    <location>
        <begin position="376"/>
        <end position="404"/>
    </location>
</feature>
<evidence type="ECO:0000313" key="6">
    <source>
        <dbReference type="Proteomes" id="UP000186817"/>
    </source>
</evidence>
<dbReference type="PROSITE" id="PS50103">
    <property type="entry name" value="ZF_C3H1"/>
    <property type="match status" value="1"/>
</dbReference>
<dbReference type="PANTHER" id="PTHR11439:SF467">
    <property type="entry name" value="INTEGRASE CATALYTIC DOMAIN-CONTAINING PROTEIN"/>
    <property type="match status" value="1"/>
</dbReference>
<dbReference type="Gene3D" id="3.30.420.10">
    <property type="entry name" value="Ribonuclease H-like superfamily/Ribonuclease H"/>
    <property type="match status" value="1"/>
</dbReference>
<feature type="compositionally biased region" description="Low complexity" evidence="2">
    <location>
        <begin position="351"/>
        <end position="374"/>
    </location>
</feature>
<reference evidence="5 6" key="1">
    <citation type="submission" date="2016-02" db="EMBL/GenBank/DDBJ databases">
        <title>Genome analysis of coral dinoflagellate symbionts highlights evolutionary adaptations to a symbiotic lifestyle.</title>
        <authorList>
            <person name="Aranda M."/>
            <person name="Li Y."/>
            <person name="Liew Y.J."/>
            <person name="Baumgarten S."/>
            <person name="Simakov O."/>
            <person name="Wilson M."/>
            <person name="Piel J."/>
            <person name="Ashoor H."/>
            <person name="Bougouffa S."/>
            <person name="Bajic V.B."/>
            <person name="Ryu T."/>
            <person name="Ravasi T."/>
            <person name="Bayer T."/>
            <person name="Micklem G."/>
            <person name="Kim H."/>
            <person name="Bhak J."/>
            <person name="Lajeunesse T.C."/>
            <person name="Voolstra C.R."/>
        </authorList>
    </citation>
    <scope>NUCLEOTIDE SEQUENCE [LARGE SCALE GENOMIC DNA]</scope>
    <source>
        <strain evidence="5 6">CCMP2467</strain>
    </source>
</reference>
<feature type="region of interest" description="Disordered" evidence="2">
    <location>
        <begin position="432"/>
        <end position="465"/>
    </location>
</feature>
<keyword evidence="3" id="KW-0472">Membrane</keyword>
<dbReference type="InterPro" id="IPR043502">
    <property type="entry name" value="DNA/RNA_pol_sf"/>
</dbReference>
<evidence type="ECO:0000256" key="1">
    <source>
        <dbReference type="PROSITE-ProRule" id="PRU00723"/>
    </source>
</evidence>
<dbReference type="PANTHER" id="PTHR11439">
    <property type="entry name" value="GAG-POL-RELATED RETROTRANSPOSON"/>
    <property type="match status" value="1"/>
</dbReference>
<dbReference type="CDD" id="cd09272">
    <property type="entry name" value="RNase_HI_RT_Ty1"/>
    <property type="match status" value="1"/>
</dbReference>
<feature type="region of interest" description="Disordered" evidence="2">
    <location>
        <begin position="1509"/>
        <end position="1531"/>
    </location>
</feature>
<keyword evidence="1" id="KW-0863">Zinc-finger</keyword>
<feature type="compositionally biased region" description="Low complexity" evidence="2">
    <location>
        <begin position="436"/>
        <end position="459"/>
    </location>
</feature>
<dbReference type="SUPFAM" id="SSF56672">
    <property type="entry name" value="DNA/RNA polymerases"/>
    <property type="match status" value="1"/>
</dbReference>
<keyword evidence="6" id="KW-1185">Reference proteome</keyword>
<dbReference type="InterPro" id="IPR036397">
    <property type="entry name" value="RNaseH_sf"/>
</dbReference>
<proteinExistence type="predicted"/>
<sequence>MSGSALLQQGMNSVSGRFDCPFVSNGSPSWAIVAFISYVYAFSAEMVQAEVARQLDAAMSDVMTRGQVASSDSVLVTLAKGIEALLQQQQQGVRGERPETVKPGITELPHLPEYQPSTGSIDLLHWLTHIAPIMEDLSDTSFAWWQETTKDALAWYGQYSTATPLARLQLKPVPSSVLKPEWARVERRATAMMLSAVPKAIREEIIAHGQVSTLDLLCKLYSVYQPGNLQEKTLVLKMLEQPEECTTALQAVEGLRRWSLWRRRAASLGMAEPDASVLVRGLDKITGPIIKGSGELAFRVSLIRSTLQVDVSPSATTVTTFLQHLQAEMEQQARLGAARVHGDGQATLRALNNNSNDNLNSNPQSTTPTTPTTTRPKQGSLCKFFASDTGCRRGNGCRYPHTWALLEKGARQKKCLCCGSVQHKVKECKAPGGGLAKAAGTRATSGAGETGSTSPTASTPDTSQRKVNFEDDGVIQAKVLRALQEIHEMPMFKAVLERVKKWVSGGYKPLGHGARQALLDSGATHVLRAPWNEEEWNGARQVNVQLAGDHVAPMKQNEAGSLLSGDQLAQVIVPLGKVISTLGYKLSWTSEVCELIGPGGEVLPLTVKNGCPEVSERTAYKLIQELEDQQLPRLDDVTQASVQAIHGLKTSWWSYLKEYVRGGNVIEGYSAIDKANFFDYKDVLKEHVVTRLPKLGIWELLKTLNINRRARKRLLRASGWIIRWDAPSVDKSKDSFKQLAFVGSQIYVNMNTLLSENEFADVWRVVQWAAFVGKVDVVVAKDCAPRPLDQLVAGPHRSKIHFLHALASAAREVCGGGAVRLFIEEPPRVRGEVGDASWPPWSQCQDAREYLLEMGLLGVAVDNFGLESHVRLAKLSSDASWRLHVARNHQPFRRDCSVCVRNSAAGHQHRTTMHPMAYSLSVDVVGPLKGYGRSPDGKFFKYFVIGAMRIPKVDGAEGHPDVRGHPLPPPHEEEEESISDEEEDLPPIGADEAGVGLDEVEKEKKQWEDLVAMFKQPIATTTLYFAVPVNNKKAATMLPAVQKIVTDVKALGYPVTRIHSDRGGEFRGNLVRKWALASGMWPTTTSGSDSAANGVAESGVRYLKRRARILLDSAGIDKGNWPTAVQYAAAQQRCDQLGVLPPMPVAYGAKVYVKTKRYKTGAVEDFGPHWTRGRYVGPSTDVRGGHVVLKEAGTFIQTTHLRITSDPPPLDEVTPTVIVEPEETEELPSDGPPLPPPLDPPPHRRYRVKAPVASKVDGFYPFRDVLYEVPSETNDYEDDVSQVKYLRASEISYVEAIAQQLCNENKYHEKDCARLLSLFAGTCGNLKVPRAPEGTGMILGAFVHGGNLGVTRYGRDLPWTTRYFNSYLLQKLAKTRPSTQCSWTALAIQSAEQIPRHKDSHNERGTYNYVMELKTSSPEGLWVQDGDHGKQVEGGMKAREHQYDYDGKSADGHLVDIAKNPAVFDPLIPHAYVKEKKVKWFLSAYTPQGAYKLNSVDQEYLESLNFPLAKPRNEEQPTSGAPETRPAMKRASLPSESLWSGACGEGDDVEVYPAGDCEATMWDWAIYVEQSDEHEEEKGPGRPLSLKRVCSSDEPGTAFATLVQTSEFLDGVEDTRTWGQDLNQCVDHWTSLGLHECPCLAKLEPEYTENIEGIIEQAVTNKLPLRHTYNVSPHEAKAVVQKWESAIKKELGVVERGFKRISMEEVSKLKGRFQVQELPSKLVYTIKPPAGGSEDQEEATYCKRKARIVCCGNYAAEDQGELFAGGAAAESLRCALTYTAKRKWRAGITDITGAFMLTPLPTGAGEVIYIIRPPTALVQLGLAEPSERWQLTHGMYGLRQSPKLWSAYRDAELRKMIVRGEETTWVLKQGTAEPNMWLIYEAEASGEEEPAGLILVYVDDILLCGPLQLVRALSSSIRSRWKASELELLDVDHEIRFLGCEIAVTEEYDAVFIHQRPYIDEILRHHEVRDVDQSPIQAPKELVTFEAFDNEDAGSPDDVKQAQRACGELLWIAQRSRPDISFVVCAMGSLLTRAAPRCLQLAARLRSYLQRTKNLALALRPTCEDLTVFTDSSFAPEGAKSHSGLVAVWLGAPVCWRSARQPFVCLSTAECELLAATEGLVMGKSIESVINQMCKTGHIYLRVDNQAAVTLTKPYSSTSWRTRHLRVRASFIHEQVDAGQVTVAFIQGKLQWADLLTKAFPRQRLEELVGIWGFVDLVTQTSKLALVRVMIMAMMVQTARAQVELPEPLAFNASIELYVMILVLGIAVVGVWEFLWLCVDHKWLGATDTSISYVRQENVFVIVVYPPSQDLWRYRYPHFPTFANIIKGVYERCSYTG</sequence>
<feature type="compositionally biased region" description="Basic and acidic residues" evidence="2">
    <location>
        <begin position="955"/>
        <end position="964"/>
    </location>
</feature>
<keyword evidence="3" id="KW-1133">Transmembrane helix</keyword>
<feature type="zinc finger region" description="C3H1-type" evidence="1">
    <location>
        <begin position="376"/>
        <end position="404"/>
    </location>
</feature>
<gene>
    <name evidence="5" type="ORF">AK812_SmicGene35671</name>
</gene>
<evidence type="ECO:0000256" key="3">
    <source>
        <dbReference type="SAM" id="Phobius"/>
    </source>
</evidence>
<feature type="region of interest" description="Disordered" evidence="2">
    <location>
        <begin position="955"/>
        <end position="986"/>
    </location>
</feature>
<evidence type="ECO:0000256" key="2">
    <source>
        <dbReference type="SAM" id="MobiDB-lite"/>
    </source>
</evidence>
<protein>
    <submittedName>
        <fullName evidence="5">Retrovirus-related Pol polyprotein from transposon TNT 1-94</fullName>
    </submittedName>
</protein>
<accession>A0A1Q9CKU9</accession>
<dbReference type="SUPFAM" id="SSF53098">
    <property type="entry name" value="Ribonuclease H-like"/>
    <property type="match status" value="1"/>
</dbReference>
<feature type="compositionally biased region" description="Acidic residues" evidence="2">
    <location>
        <begin position="972"/>
        <end position="985"/>
    </location>
</feature>
<organism evidence="5 6">
    <name type="scientific">Symbiodinium microadriaticum</name>
    <name type="common">Dinoflagellate</name>
    <name type="synonym">Zooxanthella microadriatica</name>
    <dbReference type="NCBI Taxonomy" id="2951"/>
    <lineage>
        <taxon>Eukaryota</taxon>
        <taxon>Sar</taxon>
        <taxon>Alveolata</taxon>
        <taxon>Dinophyceae</taxon>
        <taxon>Suessiales</taxon>
        <taxon>Symbiodiniaceae</taxon>
        <taxon>Symbiodinium</taxon>
    </lineage>
</organism>
<dbReference type="GO" id="GO:0003676">
    <property type="term" value="F:nucleic acid binding"/>
    <property type="evidence" value="ECO:0007669"/>
    <property type="project" value="InterPro"/>
</dbReference>
<evidence type="ECO:0000313" key="5">
    <source>
        <dbReference type="EMBL" id="OLP83551.1"/>
    </source>
</evidence>
<dbReference type="InterPro" id="IPR000571">
    <property type="entry name" value="Znf_CCCH"/>
</dbReference>
<dbReference type="InterPro" id="IPR012337">
    <property type="entry name" value="RNaseH-like_sf"/>
</dbReference>
<name>A0A1Q9CKU9_SYMMI</name>
<comment type="caution">
    <text evidence="5">The sequence shown here is derived from an EMBL/GenBank/DDBJ whole genome shotgun (WGS) entry which is preliminary data.</text>
</comment>
<keyword evidence="1" id="KW-0862">Zinc</keyword>
<dbReference type="Proteomes" id="UP000186817">
    <property type="component" value="Unassembled WGS sequence"/>
</dbReference>
<keyword evidence="3" id="KW-0812">Transmembrane</keyword>
<feature type="transmembrane region" description="Helical" evidence="3">
    <location>
        <begin position="2257"/>
        <end position="2279"/>
    </location>
</feature>
<dbReference type="GO" id="GO:0008270">
    <property type="term" value="F:zinc ion binding"/>
    <property type="evidence" value="ECO:0007669"/>
    <property type="project" value="UniProtKB-KW"/>
</dbReference>
<evidence type="ECO:0000259" key="4">
    <source>
        <dbReference type="PROSITE" id="PS50103"/>
    </source>
</evidence>
<keyword evidence="1" id="KW-0479">Metal-binding</keyword>